<keyword evidence="3" id="KW-1185">Reference proteome</keyword>
<keyword evidence="1" id="KW-0812">Transmembrane</keyword>
<dbReference type="Pfam" id="PF13430">
    <property type="entry name" value="DUF4112"/>
    <property type="match status" value="1"/>
</dbReference>
<feature type="transmembrane region" description="Helical" evidence="1">
    <location>
        <begin position="39"/>
        <end position="59"/>
    </location>
</feature>
<keyword evidence="1" id="KW-0472">Membrane</keyword>
<name>A0ABZ2V2K8_9RHOB</name>
<protein>
    <submittedName>
        <fullName evidence="2">DUF4112 domain-containing protein</fullName>
    </submittedName>
</protein>
<dbReference type="InterPro" id="IPR025187">
    <property type="entry name" value="DUF4112"/>
</dbReference>
<proteinExistence type="predicted"/>
<evidence type="ECO:0000313" key="2">
    <source>
        <dbReference type="EMBL" id="WZC48136.1"/>
    </source>
</evidence>
<dbReference type="RefSeq" id="WP_341366255.1">
    <property type="nucleotide sequence ID" value="NZ_CP150951.2"/>
</dbReference>
<feature type="transmembrane region" description="Helical" evidence="1">
    <location>
        <begin position="71"/>
        <end position="92"/>
    </location>
</feature>
<keyword evidence="1" id="KW-1133">Transmembrane helix</keyword>
<evidence type="ECO:0000313" key="3">
    <source>
        <dbReference type="Proteomes" id="UP001440612"/>
    </source>
</evidence>
<gene>
    <name evidence="2" type="ORF">AABB29_14825</name>
</gene>
<dbReference type="PANTHER" id="PTHR35519:SF2">
    <property type="entry name" value="PH DOMAIN PROTEIN"/>
    <property type="match status" value="1"/>
</dbReference>
<dbReference type="EMBL" id="CP150951">
    <property type="protein sequence ID" value="WZC48136.1"/>
    <property type="molecule type" value="Genomic_DNA"/>
</dbReference>
<dbReference type="PANTHER" id="PTHR35519">
    <property type="entry name" value="MEMBRANE PROTEINS"/>
    <property type="match status" value="1"/>
</dbReference>
<organism evidence="2 3">
    <name type="scientific">Yoonia phaeophyticola</name>
    <dbReference type="NCBI Taxonomy" id="3137369"/>
    <lineage>
        <taxon>Bacteria</taxon>
        <taxon>Pseudomonadati</taxon>
        <taxon>Pseudomonadota</taxon>
        <taxon>Alphaproteobacteria</taxon>
        <taxon>Rhodobacterales</taxon>
        <taxon>Paracoccaceae</taxon>
        <taxon>Yoonia</taxon>
    </lineage>
</organism>
<accession>A0ABZ2V2K8</accession>
<dbReference type="Proteomes" id="UP001440612">
    <property type="component" value="Chromosome"/>
</dbReference>
<evidence type="ECO:0000256" key="1">
    <source>
        <dbReference type="SAM" id="Phobius"/>
    </source>
</evidence>
<sequence length="139" mass="15336">MNIEQDIDFELARLRKLAWRMDALFYIPGTKISVGFDNLIGLIPVVGDALATLPSLWMITRARKLGASPGAIAYMIFNTFVDMAIGAIPLVGDIFDVLYNANIRNYNALERSLNKKAARAKTVQTALKPVGWVKPTLIA</sequence>
<reference evidence="3" key="1">
    <citation type="submission" date="2024-04" db="EMBL/GenBank/DDBJ databases">
        <title>Phylogenomic analyses of a clade within the roseobacter group suggest taxonomic reassignments of species of the genera Aestuariivita, Citreicella, Loktanella, Nautella, Pelagibaca, Ruegeria, Thalassobius, Thiobacimonas and Tropicibacter, and the proposal o.</title>
        <authorList>
            <person name="Jeon C.O."/>
        </authorList>
    </citation>
    <scope>NUCLEOTIDE SEQUENCE [LARGE SCALE GENOMIC DNA]</scope>
    <source>
        <strain evidence="3">BS5-3</strain>
    </source>
</reference>